<dbReference type="Pfam" id="PF08757">
    <property type="entry name" value="CotH"/>
    <property type="match status" value="1"/>
</dbReference>
<dbReference type="GO" id="GO:0016301">
    <property type="term" value="F:kinase activity"/>
    <property type="evidence" value="ECO:0007669"/>
    <property type="project" value="UniProtKB-KW"/>
</dbReference>
<dbReference type="EMBL" id="BAABJK010000009">
    <property type="protein sequence ID" value="GAA4976125.1"/>
    <property type="molecule type" value="Genomic_DNA"/>
</dbReference>
<name>A0ABP9HQW9_9FLAO</name>
<evidence type="ECO:0000313" key="2">
    <source>
        <dbReference type="Proteomes" id="UP001501692"/>
    </source>
</evidence>
<dbReference type="InterPro" id="IPR014867">
    <property type="entry name" value="Spore_coat_CotH_CotH2/3/7"/>
</dbReference>
<dbReference type="Proteomes" id="UP001501692">
    <property type="component" value="Unassembled WGS sequence"/>
</dbReference>
<keyword evidence="2" id="KW-1185">Reference proteome</keyword>
<dbReference type="InterPro" id="IPR011050">
    <property type="entry name" value="Pectin_lyase_fold/virulence"/>
</dbReference>
<reference evidence="2" key="1">
    <citation type="journal article" date="2019" name="Int. J. Syst. Evol. Microbiol.">
        <title>The Global Catalogue of Microorganisms (GCM) 10K type strain sequencing project: providing services to taxonomists for standard genome sequencing and annotation.</title>
        <authorList>
            <consortium name="The Broad Institute Genomics Platform"/>
            <consortium name="The Broad Institute Genome Sequencing Center for Infectious Disease"/>
            <person name="Wu L."/>
            <person name="Ma J."/>
        </authorList>
    </citation>
    <scope>NUCLEOTIDE SEQUENCE [LARGE SCALE GENOMIC DNA]</scope>
    <source>
        <strain evidence="2">JCM 18287</strain>
    </source>
</reference>
<evidence type="ECO:0000313" key="1">
    <source>
        <dbReference type="EMBL" id="GAA4976125.1"/>
    </source>
</evidence>
<protein>
    <submittedName>
        <fullName evidence="1">CotH kinase family protein</fullName>
    </submittedName>
</protein>
<gene>
    <name evidence="1" type="ORF">GCM10023315_28690</name>
</gene>
<dbReference type="PANTHER" id="PTHR40050">
    <property type="entry name" value="INNER SPORE COAT PROTEIN H"/>
    <property type="match status" value="1"/>
</dbReference>
<accession>A0ABP9HQW9</accession>
<sequence>MRLYRKKKSILAIKHQFFTKTKISKLVVPFIGLAFVLGVLLSNKIKSTYIYVGTKNFVKEIIYGNFKNKVKDVVEKSNVDILNVDGFDIDVKFKNWERIKYLRELALLEKKIPVKSQEEVSGKIRYLGESYKVDISLTGGMLDHLKNPKQWSLAVKVKDDKTIFGMKKFALLIPDARGYMTDWITHKMLKSRGVIGLRSNFIDVNINGDYHGIYYVEERFDKRLIESNQLREGIVFKLNLAIPKDNVRQVRDVVNSHLNFKTELVPYGSSKISQNPELNSQLINLKKIWAAFETNSLPVEQVFDMRKFASLFAISDLLNEKHGMSIHNTRFYYNPITSLIEPIAREWLILNENKKFGTLFLEGEVYEENFYDNYYLRSEIYEKLYANLAFKKMYLQEAKAISRFSFLDNLIENNKEEIQSLVAKINKHNPKYIFPEKILRRNQKLLRDKLFPSTPSIRVFFDKKNKDSLSFLVENLTHLPNEITSVKVREKILSNQSVVIDARQDSENRLQRKSFKINTDINIKKITSDSITIYYNVLGFDNEVENYLGRKVHSKTVVFPKIMELKDYSELSLPNRKPNVQKFKFLKINEDNKTIRFKGSKIVLNDDLIIPQGYTLIGNAGLNIDIINRARIISYSPLRFLGKVNELITITSSDLTGQGIVVYNSVPESVMNYVSFENLSNISDTGWNLKGSITFYESPIFINNCFFNSNLKGDDYLNIVRTTFNIQNTIFKNTFADAVDTDFSKGEIINTSFFEIGNDAIDVSGTDLTLSQIKIFSSGDKGISGGEGSSLKCENIFISDSEIGVASKDDTKIEINNIEIMSSKLGYCAFQKKSEYGPGEMEIVNSKLSDVKTEHLIEMGSSLILNGATINKKSDKVKQYLYGVEYGKNSE</sequence>
<organism evidence="1 2">
    <name type="scientific">Algibacter aquimarinus</name>
    <dbReference type="NCBI Taxonomy" id="1136748"/>
    <lineage>
        <taxon>Bacteria</taxon>
        <taxon>Pseudomonadati</taxon>
        <taxon>Bacteroidota</taxon>
        <taxon>Flavobacteriia</taxon>
        <taxon>Flavobacteriales</taxon>
        <taxon>Flavobacteriaceae</taxon>
        <taxon>Algibacter</taxon>
    </lineage>
</organism>
<keyword evidence="1" id="KW-0808">Transferase</keyword>
<comment type="caution">
    <text evidence="1">The sequence shown here is derived from an EMBL/GenBank/DDBJ whole genome shotgun (WGS) entry which is preliminary data.</text>
</comment>
<keyword evidence="1" id="KW-0418">Kinase</keyword>
<dbReference type="SUPFAM" id="SSF51126">
    <property type="entry name" value="Pectin lyase-like"/>
    <property type="match status" value="1"/>
</dbReference>
<dbReference type="PANTHER" id="PTHR40050:SF1">
    <property type="entry name" value="INNER SPORE COAT PROTEIN H"/>
    <property type="match status" value="1"/>
</dbReference>
<proteinExistence type="predicted"/>